<reference evidence="1" key="2">
    <citation type="journal article" date="2014" name="ISME J.">
        <title>Microbial stratification in low pH oxic and suboxic macroscopic growths along an acid mine drainage.</title>
        <authorList>
            <person name="Mendez-Garcia C."/>
            <person name="Mesa V."/>
            <person name="Sprenger R.R."/>
            <person name="Richter M."/>
            <person name="Diez M.S."/>
            <person name="Solano J."/>
            <person name="Bargiela R."/>
            <person name="Golyshina O.V."/>
            <person name="Manteca A."/>
            <person name="Ramos J.L."/>
            <person name="Gallego J.R."/>
            <person name="Llorente I."/>
            <person name="Martins Dos Santos V.A."/>
            <person name="Jensen O.N."/>
            <person name="Pelaez A.I."/>
            <person name="Sanchez J."/>
            <person name="Ferrer M."/>
        </authorList>
    </citation>
    <scope>NUCLEOTIDE SEQUENCE</scope>
</reference>
<dbReference type="InterPro" id="IPR042111">
    <property type="entry name" value="Adenylosuccinate_synth_dom3"/>
</dbReference>
<gene>
    <name evidence="1" type="ORF">B1B_07599</name>
</gene>
<dbReference type="GO" id="GO:0046040">
    <property type="term" value="P:IMP metabolic process"/>
    <property type="evidence" value="ECO:0007669"/>
    <property type="project" value="TreeGrafter"/>
</dbReference>
<dbReference type="PANTHER" id="PTHR11846:SF0">
    <property type="entry name" value="ADENYLOSUCCINATE SYNTHETASE"/>
    <property type="match status" value="1"/>
</dbReference>
<dbReference type="GO" id="GO:0005737">
    <property type="term" value="C:cytoplasm"/>
    <property type="evidence" value="ECO:0007669"/>
    <property type="project" value="TreeGrafter"/>
</dbReference>
<evidence type="ECO:0000313" key="1">
    <source>
        <dbReference type="EMBL" id="EQD61564.1"/>
    </source>
</evidence>
<protein>
    <submittedName>
        <fullName evidence="1">Adenylosuccinate synthetase</fullName>
        <ecNumber evidence="1">6.3.4.4</ecNumber>
    </submittedName>
</protein>
<dbReference type="GO" id="GO:0004019">
    <property type="term" value="F:adenylosuccinate synthase activity"/>
    <property type="evidence" value="ECO:0007669"/>
    <property type="project" value="UniProtKB-EC"/>
</dbReference>
<keyword evidence="1" id="KW-0436">Ligase</keyword>
<name>T1C869_9ZZZZ</name>
<dbReference type="GO" id="GO:0000166">
    <property type="term" value="F:nucleotide binding"/>
    <property type="evidence" value="ECO:0007669"/>
    <property type="project" value="InterPro"/>
</dbReference>
<dbReference type="SUPFAM" id="SSF52540">
    <property type="entry name" value="P-loop containing nucleoside triphosphate hydrolases"/>
    <property type="match status" value="1"/>
</dbReference>
<dbReference type="GO" id="GO:0044208">
    <property type="term" value="P:'de novo' AMP biosynthetic process"/>
    <property type="evidence" value="ECO:0007669"/>
    <property type="project" value="TreeGrafter"/>
</dbReference>
<dbReference type="Gene3D" id="3.90.170.10">
    <property type="entry name" value="Adenylosuccinate Synthetase, subunit A, domain 3"/>
    <property type="match status" value="1"/>
</dbReference>
<dbReference type="EMBL" id="AUZY01004841">
    <property type="protein sequence ID" value="EQD61564.1"/>
    <property type="molecule type" value="Genomic_DNA"/>
</dbReference>
<accession>T1C869</accession>
<organism evidence="1">
    <name type="scientific">mine drainage metagenome</name>
    <dbReference type="NCBI Taxonomy" id="410659"/>
    <lineage>
        <taxon>unclassified sequences</taxon>
        <taxon>metagenomes</taxon>
        <taxon>ecological metagenomes</taxon>
    </lineage>
</organism>
<proteinExistence type="predicted"/>
<reference evidence="1" key="1">
    <citation type="submission" date="2013-08" db="EMBL/GenBank/DDBJ databases">
        <authorList>
            <person name="Mendez C."/>
            <person name="Richter M."/>
            <person name="Ferrer M."/>
            <person name="Sanchez J."/>
        </authorList>
    </citation>
    <scope>NUCLEOTIDE SEQUENCE</scope>
</reference>
<dbReference type="PANTHER" id="PTHR11846">
    <property type="entry name" value="ADENYLOSUCCINATE SYNTHETASE"/>
    <property type="match status" value="1"/>
</dbReference>
<dbReference type="EC" id="6.3.4.4" evidence="1"/>
<dbReference type="AlphaFoldDB" id="T1C869"/>
<dbReference type="InterPro" id="IPR001114">
    <property type="entry name" value="Adenylosuccinate_synthetase"/>
</dbReference>
<dbReference type="Pfam" id="PF00709">
    <property type="entry name" value="Adenylsucc_synt"/>
    <property type="match status" value="1"/>
</dbReference>
<dbReference type="InterPro" id="IPR027417">
    <property type="entry name" value="P-loop_NTPase"/>
</dbReference>
<sequence>MPGWGCSTREVRSLAELPELARRYVERIEEVAGAKVDLISVGPERDQTIWRRQSW</sequence>
<comment type="caution">
    <text evidence="1">The sequence shown here is derived from an EMBL/GenBank/DDBJ whole genome shotgun (WGS) entry which is preliminary data.</text>
</comment>